<dbReference type="Pfam" id="PF00664">
    <property type="entry name" value="ABC_membrane"/>
    <property type="match status" value="2"/>
</dbReference>
<feature type="domain" description="ABC transporter" evidence="9">
    <location>
        <begin position="1215"/>
        <end position="1438"/>
    </location>
</feature>
<name>A0ABM4CKL2_HYDVU</name>
<dbReference type="PROSITE" id="PS50929">
    <property type="entry name" value="ABC_TM1F"/>
    <property type="match status" value="2"/>
</dbReference>
<evidence type="ECO:0000256" key="7">
    <source>
        <dbReference type="ARBA" id="ARBA00023136"/>
    </source>
</evidence>
<dbReference type="PROSITE" id="PS50893">
    <property type="entry name" value="ABC_TRANSPORTER_2"/>
    <property type="match status" value="2"/>
</dbReference>
<dbReference type="InterPro" id="IPR050173">
    <property type="entry name" value="ABC_transporter_C-like"/>
</dbReference>
<evidence type="ECO:0000259" key="9">
    <source>
        <dbReference type="PROSITE" id="PS50893"/>
    </source>
</evidence>
<dbReference type="CDD" id="cd03250">
    <property type="entry name" value="ABCC_MRP_domain1"/>
    <property type="match status" value="1"/>
</dbReference>
<keyword evidence="4" id="KW-0547">Nucleotide-binding</keyword>
<proteinExistence type="predicted"/>
<feature type="transmembrane region" description="Helical" evidence="8">
    <location>
        <begin position="162"/>
        <end position="187"/>
    </location>
</feature>
<dbReference type="SUPFAM" id="SSF90123">
    <property type="entry name" value="ABC transporter transmembrane region"/>
    <property type="match status" value="2"/>
</dbReference>
<gene>
    <name evidence="12" type="primary">LOC100213326</name>
</gene>
<feature type="transmembrane region" description="Helical" evidence="8">
    <location>
        <begin position="941"/>
        <end position="965"/>
    </location>
</feature>
<feature type="transmembrane region" description="Helical" evidence="8">
    <location>
        <begin position="130"/>
        <end position="150"/>
    </location>
</feature>
<dbReference type="InterPro" id="IPR036640">
    <property type="entry name" value="ABC1_TM_sf"/>
</dbReference>
<evidence type="ECO:0000256" key="6">
    <source>
        <dbReference type="ARBA" id="ARBA00022989"/>
    </source>
</evidence>
<feature type="transmembrane region" description="Helical" evidence="8">
    <location>
        <begin position="521"/>
        <end position="542"/>
    </location>
</feature>
<evidence type="ECO:0000256" key="5">
    <source>
        <dbReference type="ARBA" id="ARBA00022840"/>
    </source>
</evidence>
<dbReference type="InterPro" id="IPR003593">
    <property type="entry name" value="AAA+_ATPase"/>
</dbReference>
<feature type="transmembrane region" description="Helical" evidence="8">
    <location>
        <begin position="554"/>
        <end position="577"/>
    </location>
</feature>
<dbReference type="InterPro" id="IPR017871">
    <property type="entry name" value="ABC_transporter-like_CS"/>
</dbReference>
<feature type="transmembrane region" description="Helical" evidence="8">
    <location>
        <begin position="1012"/>
        <end position="1031"/>
    </location>
</feature>
<dbReference type="Gene3D" id="3.40.50.300">
    <property type="entry name" value="P-loop containing nucleotide triphosphate hydrolases"/>
    <property type="match status" value="2"/>
</dbReference>
<feature type="transmembrane region" description="Helical" evidence="8">
    <location>
        <begin position="438"/>
        <end position="457"/>
    </location>
</feature>
<accession>A0ABM4CKL2</accession>
<dbReference type="CDD" id="cd03244">
    <property type="entry name" value="ABCC_MRP_domain2"/>
    <property type="match status" value="1"/>
</dbReference>
<dbReference type="Gene3D" id="1.20.1560.10">
    <property type="entry name" value="ABC transporter type 1, transmembrane domain"/>
    <property type="match status" value="2"/>
</dbReference>
<feature type="transmembrane region" description="Helical" evidence="8">
    <location>
        <begin position="98"/>
        <end position="118"/>
    </location>
</feature>
<keyword evidence="7 8" id="KW-0472">Membrane</keyword>
<keyword evidence="11" id="KW-1185">Reference proteome</keyword>
<reference evidence="12" key="1">
    <citation type="submission" date="2025-08" db="UniProtKB">
        <authorList>
            <consortium name="RefSeq"/>
        </authorList>
    </citation>
    <scope>IDENTIFICATION</scope>
</reference>
<evidence type="ECO:0000313" key="11">
    <source>
        <dbReference type="Proteomes" id="UP001652625"/>
    </source>
</evidence>
<dbReference type="Pfam" id="PF00005">
    <property type="entry name" value="ABC_tran"/>
    <property type="match status" value="2"/>
</dbReference>
<keyword evidence="2" id="KW-0813">Transport</keyword>
<dbReference type="PANTHER" id="PTHR24223:SF330">
    <property type="entry name" value="ATP-BINDING CASSETTE SUB-FAMILY C MEMBER 10"/>
    <property type="match status" value="1"/>
</dbReference>
<evidence type="ECO:0000256" key="4">
    <source>
        <dbReference type="ARBA" id="ARBA00022741"/>
    </source>
</evidence>
<dbReference type="CDD" id="cd18598">
    <property type="entry name" value="ABC_6TM_MRP7_D1_like"/>
    <property type="match status" value="1"/>
</dbReference>
<organism evidence="11 12">
    <name type="scientific">Hydra vulgaris</name>
    <name type="common">Hydra</name>
    <name type="synonym">Hydra attenuata</name>
    <dbReference type="NCBI Taxonomy" id="6087"/>
    <lineage>
        <taxon>Eukaryota</taxon>
        <taxon>Metazoa</taxon>
        <taxon>Cnidaria</taxon>
        <taxon>Hydrozoa</taxon>
        <taxon>Hydroidolina</taxon>
        <taxon>Anthoathecata</taxon>
        <taxon>Aplanulata</taxon>
        <taxon>Hydridae</taxon>
        <taxon>Hydra</taxon>
    </lineage>
</organism>
<dbReference type="SUPFAM" id="SSF52540">
    <property type="entry name" value="P-loop containing nucleoside triphosphate hydrolases"/>
    <property type="match status" value="2"/>
</dbReference>
<feature type="transmembrane region" description="Helical" evidence="8">
    <location>
        <begin position="29"/>
        <end position="51"/>
    </location>
</feature>
<evidence type="ECO:0000256" key="8">
    <source>
        <dbReference type="SAM" id="Phobius"/>
    </source>
</evidence>
<evidence type="ECO:0000256" key="3">
    <source>
        <dbReference type="ARBA" id="ARBA00022692"/>
    </source>
</evidence>
<dbReference type="Proteomes" id="UP001652625">
    <property type="component" value="Chromosome 09"/>
</dbReference>
<dbReference type="PROSITE" id="PS00211">
    <property type="entry name" value="ABC_TRANSPORTER_1"/>
    <property type="match status" value="2"/>
</dbReference>
<protein>
    <submittedName>
        <fullName evidence="12">ATP-binding cassette sub-family C member 10 isoform X3</fullName>
    </submittedName>
</protein>
<dbReference type="InterPro" id="IPR011527">
    <property type="entry name" value="ABC1_TM_dom"/>
</dbReference>
<dbReference type="SMART" id="SM00382">
    <property type="entry name" value="AAA"/>
    <property type="match status" value="2"/>
</dbReference>
<evidence type="ECO:0000259" key="10">
    <source>
        <dbReference type="PROSITE" id="PS50929"/>
    </source>
</evidence>
<feature type="transmembrane region" description="Helical" evidence="8">
    <location>
        <begin position="1122"/>
        <end position="1143"/>
    </location>
</feature>
<feature type="transmembrane region" description="Helical" evidence="8">
    <location>
        <begin position="296"/>
        <end position="319"/>
    </location>
</feature>
<feature type="transmembrane region" description="Helical" evidence="8">
    <location>
        <begin position="882"/>
        <end position="900"/>
    </location>
</feature>
<evidence type="ECO:0000256" key="1">
    <source>
        <dbReference type="ARBA" id="ARBA00004370"/>
    </source>
</evidence>
<keyword evidence="5 12" id="KW-0067">ATP-binding</keyword>
<feature type="domain" description="ABC transmembrane type-1" evidence="10">
    <location>
        <begin position="303"/>
        <end position="579"/>
    </location>
</feature>
<feature type="transmembrane region" description="Helical" evidence="8">
    <location>
        <begin position="1037"/>
        <end position="1056"/>
    </location>
</feature>
<feature type="transmembrane region" description="Helical" evidence="8">
    <location>
        <begin position="339"/>
        <end position="359"/>
    </location>
</feature>
<dbReference type="RefSeq" id="XP_065662304.1">
    <property type="nucleotide sequence ID" value="XM_065806232.1"/>
</dbReference>
<dbReference type="GO" id="GO:0005524">
    <property type="term" value="F:ATP binding"/>
    <property type="evidence" value="ECO:0007669"/>
    <property type="project" value="UniProtKB-KW"/>
</dbReference>
<sequence>MNINTFCNLSINETYSIWNEKLNSFTQCFLWIPIETGSLFIFAITCSYFLGKSRHLQSSREKSYTTWFITIIAISQALLSGIEMLFSYLTQHNGFPGAYVMVKGISIITWFICFLVHLKSLNVLNMKKRSKVMFFPFLLMLISSTIKLQYTIIQIMQKHAATLYLVVNCLEFFLSFIFFASCLYIIYSKSRNKSYIELNDKVFHQHGSDSDPKLQEIYLGKAQTSRSFFSSLLFLWVNKLLLKGFHKQIKNTDSLFILPDDLQIGVFEDNFERNLQKHANKSSYTIFKALQSTFGCFYYSLGILKFLCDVLGFSGPIILNYLVNFIENKQENSLNGYHLVLALFLTKVASFILFLHYRFQTQKVGLMFRTALITTIYKKSLNVNKISLSSYSRGQIMNFMSTDTNCVVNFCQSFHEFWSLPFQIAICLYLLYQQVGVAFLSGLSFIILLIPINKWIANKIGDLSKDLMSRKDQRVKIVNEFLNGIRTIKLNVWEAFFVNKVSNARYDELKFVKKRKYLDALCVYFWAATPVVISIITFATYISMGGNLTAAKVFTSIALFNMLISPLNAFPWVLNGLMEAWVSLKRIESFFNQPEIKDDSYYKIRKEGEISIEIKNSSFTLSLPNEDTVKEYLLKNIDLKVQKGSFVGIIGQVGSGKSLLLAAISSEISKESGDVYLLDGINGFGLVSQEAWIQQGTIRDNILFGNDFDAVFYEKVVFACALIEDFLQMPAGDKTYVGENGVTLSGGQQARVSLARAVYQNKSVYLLDSPLSAVDDHVASHIFKHCIMGLLKDKTRILVTHQTKFIRDADFVVLMEKGKISKFGHPKDILDDVCTTYLSQDVVISSTSEGDSVVKNQDDLVEDEYKLHGEISLNVYKSYWKAVGHFVALAVLMSLFLMQASKNISDWWLSFWISKESSLLKSNQSSSLNSTSSITLYYLKVYSVIGIANSLLTFARAFLFAYAGINAARVMHEKLLCAMMKKSFSFFDKTPVGRIINRFSSDVYSVDDNLPFMMNIFFANFIGLVGAIVVTCYGVPWFTLLLLPLGIIYYYTQLYYRKTSRELKRICSITLSPIYEHFSETLSGISIIRALKHSNRFIGENKMFLDSNQRANYAGLVASQWLLIRLNAIGIAMVTSVALLSVVQRHLSSIDAGLVGLAISYALSLTDRLNGLVTSLTETEKEMVSVERLTEYIDDNENEEVQDLCSNSSISSGKISFNNVFLKYRECSTNALENVTFTVNAGEKVGICGRTGAGKSSLFAALFKTAELTHGSILIDDVDISKYATNMLRSQIAIVPQKPFLFEDTIRNNLDPYGQHTPGELLYVLHKCNLLNEIIKRGGLDGQLSSAGCDLSSGQKQLFCLARALLADTKIICIDEATSNVDVSTEQLVQKTLSTAFQNSTVLTIAHRLETISNCERIFLMDAGNVKEISPSDLQTTR</sequence>
<feature type="domain" description="ABC transporter" evidence="9">
    <location>
        <begin position="612"/>
        <end position="842"/>
    </location>
</feature>
<evidence type="ECO:0000313" key="12">
    <source>
        <dbReference type="RefSeq" id="XP_065662304.1"/>
    </source>
</evidence>
<keyword evidence="6 8" id="KW-1133">Transmembrane helix</keyword>
<dbReference type="GeneID" id="100213326"/>
<dbReference type="PANTHER" id="PTHR24223">
    <property type="entry name" value="ATP-BINDING CASSETTE SUB-FAMILY C"/>
    <property type="match status" value="1"/>
</dbReference>
<evidence type="ECO:0000256" key="2">
    <source>
        <dbReference type="ARBA" id="ARBA00022448"/>
    </source>
</evidence>
<keyword evidence="3 8" id="KW-0812">Transmembrane</keyword>
<feature type="transmembrane region" description="Helical" evidence="8">
    <location>
        <begin position="63"/>
        <end position="86"/>
    </location>
</feature>
<feature type="domain" description="ABC transmembrane type-1" evidence="10">
    <location>
        <begin position="886"/>
        <end position="1181"/>
    </location>
</feature>
<dbReference type="InterPro" id="IPR003439">
    <property type="entry name" value="ABC_transporter-like_ATP-bd"/>
</dbReference>
<dbReference type="CDD" id="cd18605">
    <property type="entry name" value="ABC_6TM_MRP7_D2_like"/>
    <property type="match status" value="1"/>
</dbReference>
<comment type="subcellular location">
    <subcellularLocation>
        <location evidence="1">Membrane</location>
    </subcellularLocation>
</comment>
<dbReference type="InterPro" id="IPR027417">
    <property type="entry name" value="P-loop_NTPase"/>
</dbReference>